<dbReference type="EMBL" id="AKWF02000104">
    <property type="protein sequence ID" value="EMO61234.1"/>
    <property type="molecule type" value="Genomic_DNA"/>
</dbReference>
<sequence length="51" mass="5865">MRKRLSCCNSYQNSSQNLKKNIFKRSGKFLKNVGISTETVALAVFSRRLKL</sequence>
<name>M6W7M3_LEPBO</name>
<reference evidence="1 2" key="1">
    <citation type="submission" date="2013-01" db="EMBL/GenBank/DDBJ databases">
        <authorList>
            <person name="Harkins D.M."/>
            <person name="Durkin A.S."/>
            <person name="Brinkac L.M."/>
            <person name="Haft D.H."/>
            <person name="Selengut J.D."/>
            <person name="Sanka R."/>
            <person name="DePew J."/>
            <person name="Purushe J."/>
            <person name="Picardeau M."/>
            <person name="Werts C."/>
            <person name="Goarant C."/>
            <person name="Vinetz J.M."/>
            <person name="Sutton G.G."/>
            <person name="Nierman W.C."/>
            <person name="Fouts D.E."/>
        </authorList>
    </citation>
    <scope>NUCLEOTIDE SEQUENCE [LARGE SCALE GENOMIC DNA]</scope>
    <source>
        <strain evidence="1 2">200901868</strain>
    </source>
</reference>
<dbReference type="STRING" id="1192866.LEP1GSC133_0727"/>
<proteinExistence type="predicted"/>
<comment type="caution">
    <text evidence="1">The sequence shown here is derived from an EMBL/GenBank/DDBJ whole genome shotgun (WGS) entry which is preliminary data.</text>
</comment>
<organism evidence="1 2">
    <name type="scientific">Leptospira borgpetersenii serovar Pomona str. 200901868</name>
    <dbReference type="NCBI Taxonomy" id="1192866"/>
    <lineage>
        <taxon>Bacteria</taxon>
        <taxon>Pseudomonadati</taxon>
        <taxon>Spirochaetota</taxon>
        <taxon>Spirochaetia</taxon>
        <taxon>Leptospirales</taxon>
        <taxon>Leptospiraceae</taxon>
        <taxon>Leptospira</taxon>
    </lineage>
</organism>
<evidence type="ECO:0000313" key="1">
    <source>
        <dbReference type="EMBL" id="EMO61234.1"/>
    </source>
</evidence>
<accession>M6W7M3</accession>
<protein>
    <submittedName>
        <fullName evidence="1">Uncharacterized protein</fullName>
    </submittedName>
</protein>
<dbReference type="Proteomes" id="UP000012159">
    <property type="component" value="Unassembled WGS sequence"/>
</dbReference>
<gene>
    <name evidence="1" type="ORF">LEP1GSC133_0727</name>
</gene>
<evidence type="ECO:0000313" key="2">
    <source>
        <dbReference type="Proteomes" id="UP000012159"/>
    </source>
</evidence>
<dbReference type="AlphaFoldDB" id="M6W7M3"/>